<gene>
    <name evidence="2" type="ORF">NIES23_07370</name>
</gene>
<feature type="region of interest" description="Disordered" evidence="1">
    <location>
        <begin position="37"/>
        <end position="77"/>
    </location>
</feature>
<evidence type="ECO:0000256" key="1">
    <source>
        <dbReference type="SAM" id="MobiDB-lite"/>
    </source>
</evidence>
<name>A0A1Z4KG61_ANAVA</name>
<dbReference type="InterPro" id="IPR058097">
    <property type="entry name" value="PatX"/>
</dbReference>
<reference evidence="2 3" key="1">
    <citation type="submission" date="2017-06" db="EMBL/GenBank/DDBJ databases">
        <title>Genome sequencing of cyanobaciteial culture collection at National Institute for Environmental Studies (NIES).</title>
        <authorList>
            <person name="Hirose Y."/>
            <person name="Shimura Y."/>
            <person name="Fujisawa T."/>
            <person name="Nakamura Y."/>
            <person name="Kawachi M."/>
        </authorList>
    </citation>
    <scope>NUCLEOTIDE SEQUENCE [LARGE SCALE GENOMIC DNA]</scope>
    <source>
        <strain evidence="2 3">NIES-23</strain>
    </source>
</reference>
<proteinExistence type="predicted"/>
<sequence>MMRAAVPVLISSLVLGSLVSDYLGIASHDFAFSPSNSQNMISLKSKPKRNQPEKPQPHRGTGRRSLIETYSNAHLIA</sequence>
<organism evidence="2 3">
    <name type="scientific">Trichormus variabilis NIES-23</name>
    <dbReference type="NCBI Taxonomy" id="1973479"/>
    <lineage>
        <taxon>Bacteria</taxon>
        <taxon>Bacillati</taxon>
        <taxon>Cyanobacteriota</taxon>
        <taxon>Cyanophyceae</taxon>
        <taxon>Nostocales</taxon>
        <taxon>Nostocaceae</taxon>
        <taxon>Trichormus</taxon>
    </lineage>
</organism>
<dbReference type="NCBIfam" id="NF047413">
    <property type="entry name" value="heterocyst_PatX"/>
    <property type="match status" value="1"/>
</dbReference>
<dbReference type="AlphaFoldDB" id="A0A1Z4KG61"/>
<accession>A0A1Z4KG61</accession>
<evidence type="ECO:0000313" key="2">
    <source>
        <dbReference type="EMBL" id="BAY67955.1"/>
    </source>
</evidence>
<dbReference type="EMBL" id="AP018216">
    <property type="protein sequence ID" value="BAY67955.1"/>
    <property type="molecule type" value="Genomic_DNA"/>
</dbReference>
<protein>
    <submittedName>
        <fullName evidence="2">Uncharacterized protein</fullName>
    </submittedName>
</protein>
<evidence type="ECO:0000313" key="3">
    <source>
        <dbReference type="Proteomes" id="UP000217507"/>
    </source>
</evidence>
<dbReference type="Proteomes" id="UP000217507">
    <property type="component" value="Chromosome"/>
</dbReference>
<feature type="compositionally biased region" description="Polar residues" evidence="1">
    <location>
        <begin position="68"/>
        <end position="77"/>
    </location>
</feature>